<proteinExistence type="predicted"/>
<dbReference type="Pfam" id="PF14121">
    <property type="entry name" value="Porin_10"/>
    <property type="match status" value="1"/>
</dbReference>
<evidence type="ECO:0000256" key="1">
    <source>
        <dbReference type="SAM" id="SignalP"/>
    </source>
</evidence>
<dbReference type="OrthoDB" id="1489309at2"/>
<dbReference type="RefSeq" id="WP_090992886.1">
    <property type="nucleotide sequence ID" value="NZ_FOPP01000003.1"/>
</dbReference>
<keyword evidence="1" id="KW-0732">Signal</keyword>
<feature type="chain" id="PRO_5011555170" evidence="1">
    <location>
        <begin position="21"/>
        <end position="674"/>
    </location>
</feature>
<organism evidence="2 3">
    <name type="scientific">Pedobacter insulae</name>
    <dbReference type="NCBI Taxonomy" id="414048"/>
    <lineage>
        <taxon>Bacteria</taxon>
        <taxon>Pseudomonadati</taxon>
        <taxon>Bacteroidota</taxon>
        <taxon>Sphingobacteriia</taxon>
        <taxon>Sphingobacteriales</taxon>
        <taxon>Sphingobacteriaceae</taxon>
        <taxon>Pedobacter</taxon>
    </lineage>
</organism>
<dbReference type="AlphaFoldDB" id="A0A1I2W0N0"/>
<dbReference type="EMBL" id="FOPP01000003">
    <property type="protein sequence ID" value="SFG94940.1"/>
    <property type="molecule type" value="Genomic_DNA"/>
</dbReference>
<protein>
    <submittedName>
        <fullName evidence="2">Putative porin</fullName>
    </submittedName>
</protein>
<feature type="signal peptide" evidence="1">
    <location>
        <begin position="1"/>
        <end position="20"/>
    </location>
</feature>
<gene>
    <name evidence="2" type="ORF">SAMN04489864_103391</name>
</gene>
<dbReference type="Proteomes" id="UP000199666">
    <property type="component" value="Unassembled WGS sequence"/>
</dbReference>
<reference evidence="2 3" key="1">
    <citation type="submission" date="2016-10" db="EMBL/GenBank/DDBJ databases">
        <authorList>
            <person name="de Groot N.N."/>
        </authorList>
    </citation>
    <scope>NUCLEOTIDE SEQUENCE [LARGE SCALE GENOMIC DNA]</scope>
    <source>
        <strain evidence="2 3">DSM 18684</strain>
    </source>
</reference>
<sequence length="674" mass="77648">MYRIIILFTFFSLFFCGSNAAFSQDLKTTINANKKQQDSIRKALDGEKDSVVFTAKYVRYTTLKLTKDSIQTIPLDTSLVGIQNFSPLFQPRNPTVGTGNLGLAATSLLFNPHKTIGFDAGFHSFDYYVLNHDDVKFYKARSPFTSLYYVSGGEKEQMLKLTHSQNIKKNWNFGANFNRIGANGVYSRQRGDHLNAAIFTWYESPNNRYNLWVDGVFNTLKAQENGSIVNTNIFEPNGNRLVDKLAESVRLYTAKQLWRKNAFLMKQSYFVGRIDSTGKSSAQNILPTNKISHTFIFDNSSYSFKKDQVEENSSAVLPVETAYDPAFTNDSTNVKHIQNEFIYSFFLRAKGSSVIKNELKIDAGIRHDFYNYEQYNVRKSGENDYFDRFSFQNVTLLGVLGYRFSNRINLDLNVQQIFQGRNIGDFLYEAKSKLLFSEKAGRIVMGAYLQNKSPEQIFTEYKGNHYQWAPQDNNFDRTKIANFTFSYLNDVLKLDASAAYYLVNNYLYFKEDPSKAKAIIPAQESSAINLLKVSVGKRFVFRSYHLDAYVVYQKTDSKDLLRTPEVYTFNSLYKDQTFFKVLKTQIGFDVRYNTTYTSLSYSPAASQFYNTTSPTFGSKPVIDIWVKAGLRRANLFVKYDYINQKLFSNGFYTVNDYPMQDKLLKFGVSWNFYD</sequence>
<evidence type="ECO:0000313" key="2">
    <source>
        <dbReference type="EMBL" id="SFG94940.1"/>
    </source>
</evidence>
<keyword evidence="3" id="KW-1185">Reference proteome</keyword>
<dbReference type="STRING" id="414048.SAMN04489864_103391"/>
<dbReference type="InterPro" id="IPR025631">
    <property type="entry name" value="Porin_10"/>
</dbReference>
<name>A0A1I2W0N0_9SPHI</name>
<accession>A0A1I2W0N0</accession>
<evidence type="ECO:0000313" key="3">
    <source>
        <dbReference type="Proteomes" id="UP000199666"/>
    </source>
</evidence>